<evidence type="ECO:0000313" key="14">
    <source>
        <dbReference type="EMBL" id="OKH22622.1"/>
    </source>
</evidence>
<evidence type="ECO:0000259" key="10">
    <source>
        <dbReference type="PROSITE" id="PS50109"/>
    </source>
</evidence>
<comment type="caution">
    <text evidence="14">The sequence shown here is derived from an EMBL/GenBank/DDBJ whole genome shotgun (WGS) entry which is preliminary data.</text>
</comment>
<dbReference type="PRINTS" id="PR00344">
    <property type="entry name" value="BCTRLSENSOR"/>
</dbReference>
<dbReference type="InterPro" id="IPR005467">
    <property type="entry name" value="His_kinase_dom"/>
</dbReference>
<dbReference type="Gene3D" id="3.30.450.20">
    <property type="entry name" value="PAS domain"/>
    <property type="match status" value="6"/>
</dbReference>
<feature type="domain" description="PAS" evidence="11">
    <location>
        <begin position="798"/>
        <end position="870"/>
    </location>
</feature>
<dbReference type="Gene3D" id="1.10.287.130">
    <property type="match status" value="1"/>
</dbReference>
<dbReference type="SUPFAM" id="SSF55874">
    <property type="entry name" value="ATPase domain of HSP90 chaperone/DNA topoisomerase II/histidine kinase"/>
    <property type="match status" value="1"/>
</dbReference>
<feature type="domain" description="PAC" evidence="12">
    <location>
        <begin position="229"/>
        <end position="281"/>
    </location>
</feature>
<dbReference type="SMART" id="SM00086">
    <property type="entry name" value="PAC"/>
    <property type="match status" value="5"/>
</dbReference>
<accession>A0A1U7HG95</accession>
<feature type="domain" description="PAC" evidence="12">
    <location>
        <begin position="745"/>
        <end position="797"/>
    </location>
</feature>
<dbReference type="InterPro" id="IPR016132">
    <property type="entry name" value="Phyto_chromo_attachment"/>
</dbReference>
<dbReference type="STRING" id="1921803.NIES593_12590"/>
<name>A0A1U7HG95_9CYAN</name>
<evidence type="ECO:0000256" key="8">
    <source>
        <dbReference type="PROSITE-ProRule" id="PRU00703"/>
    </source>
</evidence>
<feature type="domain" description="PAS" evidence="11">
    <location>
        <begin position="155"/>
        <end position="226"/>
    </location>
</feature>
<dbReference type="Gene3D" id="3.30.450.40">
    <property type="match status" value="3"/>
</dbReference>
<dbReference type="CDD" id="cd00082">
    <property type="entry name" value="HisKA"/>
    <property type="match status" value="1"/>
</dbReference>
<dbReference type="GO" id="GO:0000155">
    <property type="term" value="F:phosphorelay sensor kinase activity"/>
    <property type="evidence" value="ECO:0007669"/>
    <property type="project" value="InterPro"/>
</dbReference>
<dbReference type="SMART" id="SM00065">
    <property type="entry name" value="GAF"/>
    <property type="match status" value="2"/>
</dbReference>
<dbReference type="InterPro" id="IPR000014">
    <property type="entry name" value="PAS"/>
</dbReference>
<evidence type="ECO:0000259" key="9">
    <source>
        <dbReference type="PROSITE" id="PS50046"/>
    </source>
</evidence>
<dbReference type="CDD" id="cd04620">
    <property type="entry name" value="CBS_two-component_sensor_histidine_kinase_repeat1"/>
    <property type="match status" value="1"/>
</dbReference>
<dbReference type="InterPro" id="IPR046342">
    <property type="entry name" value="CBS_dom_sf"/>
</dbReference>
<proteinExistence type="inferred from homology"/>
<keyword evidence="15" id="KW-1185">Reference proteome</keyword>
<organism evidence="14 15">
    <name type="scientific">Hydrococcus rivularis NIES-593</name>
    <dbReference type="NCBI Taxonomy" id="1921803"/>
    <lineage>
        <taxon>Bacteria</taxon>
        <taxon>Bacillati</taxon>
        <taxon>Cyanobacteriota</taxon>
        <taxon>Cyanophyceae</taxon>
        <taxon>Pleurocapsales</taxon>
        <taxon>Hydrococcaceae</taxon>
        <taxon>Hydrococcus</taxon>
    </lineage>
</organism>
<feature type="domain" description="CBS" evidence="13">
    <location>
        <begin position="78"/>
        <end position="136"/>
    </location>
</feature>
<dbReference type="InterPro" id="IPR013655">
    <property type="entry name" value="PAS_fold_3"/>
</dbReference>
<evidence type="ECO:0000256" key="7">
    <source>
        <dbReference type="ARBA" id="ARBA00023012"/>
    </source>
</evidence>
<reference evidence="14 15" key="1">
    <citation type="submission" date="2016-11" db="EMBL/GenBank/DDBJ databases">
        <title>Draft Genome Sequences of Nine Cyanobacterial Strains from Diverse Habitats.</title>
        <authorList>
            <person name="Zhu T."/>
            <person name="Hou S."/>
            <person name="Lu X."/>
            <person name="Hess W.R."/>
        </authorList>
    </citation>
    <scope>NUCLEOTIDE SEQUENCE [LARGE SCALE GENOMIC DNA]</scope>
    <source>
        <strain evidence="14 15">NIES-593</strain>
    </source>
</reference>
<feature type="domain" description="PAC" evidence="12">
    <location>
        <begin position="489"/>
        <end position="541"/>
    </location>
</feature>
<keyword evidence="7" id="KW-0902">Two-component regulatory system</keyword>
<evidence type="ECO:0000256" key="1">
    <source>
        <dbReference type="ARBA" id="ARBA00000085"/>
    </source>
</evidence>
<dbReference type="InterPro" id="IPR001610">
    <property type="entry name" value="PAC"/>
</dbReference>
<dbReference type="SUPFAM" id="SSF55785">
    <property type="entry name" value="PYP-like sensor domain (PAS domain)"/>
    <property type="match status" value="6"/>
</dbReference>
<dbReference type="Proteomes" id="UP000186868">
    <property type="component" value="Unassembled WGS sequence"/>
</dbReference>
<evidence type="ECO:0000259" key="12">
    <source>
        <dbReference type="PROSITE" id="PS50113"/>
    </source>
</evidence>
<evidence type="ECO:0000256" key="6">
    <source>
        <dbReference type="ARBA" id="ARBA00022777"/>
    </source>
</evidence>
<dbReference type="InterPro" id="IPR029016">
    <property type="entry name" value="GAF-like_dom_sf"/>
</dbReference>
<feature type="domain" description="PAS" evidence="11">
    <location>
        <begin position="413"/>
        <end position="485"/>
    </location>
</feature>
<dbReference type="InterPro" id="IPR036890">
    <property type="entry name" value="HATPase_C_sf"/>
</dbReference>
<dbReference type="Gene3D" id="2.10.70.100">
    <property type="match status" value="1"/>
</dbReference>
<dbReference type="SUPFAM" id="SSF55781">
    <property type="entry name" value="GAF domain-like"/>
    <property type="match status" value="2"/>
</dbReference>
<keyword evidence="4" id="KW-0597">Phosphoprotein</keyword>
<evidence type="ECO:0000256" key="4">
    <source>
        <dbReference type="ARBA" id="ARBA00022553"/>
    </source>
</evidence>
<dbReference type="SUPFAM" id="SSF47384">
    <property type="entry name" value="Homodimeric domain of signal transducing histidine kinase"/>
    <property type="match status" value="1"/>
</dbReference>
<gene>
    <name evidence="14" type="ORF">NIES593_12590</name>
</gene>
<dbReference type="PROSITE" id="PS50046">
    <property type="entry name" value="PHYTOCHROME_2"/>
    <property type="match status" value="1"/>
</dbReference>
<comment type="similarity">
    <text evidence="2">In the N-terminal section; belongs to the phytochrome family.</text>
</comment>
<dbReference type="InterPro" id="IPR035965">
    <property type="entry name" value="PAS-like_dom_sf"/>
</dbReference>
<dbReference type="InterPro" id="IPR000644">
    <property type="entry name" value="CBS_dom"/>
</dbReference>
<evidence type="ECO:0000256" key="3">
    <source>
        <dbReference type="ARBA" id="ARBA00012438"/>
    </source>
</evidence>
<comment type="catalytic activity">
    <reaction evidence="1">
        <text>ATP + protein L-histidine = ADP + protein N-phospho-L-histidine.</text>
        <dbReference type="EC" id="2.7.13.3"/>
    </reaction>
</comment>
<dbReference type="InterPro" id="IPR003661">
    <property type="entry name" value="HisK_dim/P_dom"/>
</dbReference>
<evidence type="ECO:0000256" key="5">
    <source>
        <dbReference type="ARBA" id="ARBA00022679"/>
    </source>
</evidence>
<dbReference type="SMART" id="SM00388">
    <property type="entry name" value="HisKA"/>
    <property type="match status" value="1"/>
</dbReference>
<evidence type="ECO:0000256" key="2">
    <source>
        <dbReference type="ARBA" id="ARBA00006402"/>
    </source>
</evidence>
<dbReference type="SMART" id="SM00091">
    <property type="entry name" value="PAS"/>
    <property type="match status" value="6"/>
</dbReference>
<protein>
    <recommendedName>
        <fullName evidence="3">histidine kinase</fullName>
        <ecNumber evidence="3">2.7.13.3</ecNumber>
    </recommendedName>
</protein>
<keyword evidence="5" id="KW-0808">Transferase</keyword>
<dbReference type="Pfam" id="PF00571">
    <property type="entry name" value="CBS"/>
    <property type="match status" value="1"/>
</dbReference>
<dbReference type="PROSITE" id="PS50113">
    <property type="entry name" value="PAC"/>
    <property type="match status" value="6"/>
</dbReference>
<dbReference type="PROSITE" id="PS50112">
    <property type="entry name" value="PAS"/>
    <property type="match status" value="5"/>
</dbReference>
<evidence type="ECO:0000259" key="11">
    <source>
        <dbReference type="PROSITE" id="PS50112"/>
    </source>
</evidence>
<feature type="domain" description="Histidine kinase" evidence="10">
    <location>
        <begin position="1272"/>
        <end position="1496"/>
    </location>
</feature>
<evidence type="ECO:0000313" key="15">
    <source>
        <dbReference type="Proteomes" id="UP000186868"/>
    </source>
</evidence>
<dbReference type="Pfam" id="PF01590">
    <property type="entry name" value="GAF"/>
    <property type="match status" value="2"/>
</dbReference>
<feature type="domain" description="PAC" evidence="12">
    <location>
        <begin position="361"/>
        <end position="412"/>
    </location>
</feature>
<feature type="domain" description="CBS" evidence="13">
    <location>
        <begin position="14"/>
        <end position="69"/>
    </location>
</feature>
<dbReference type="EC" id="2.7.13.3" evidence="3"/>
<dbReference type="InterPro" id="IPR003594">
    <property type="entry name" value="HATPase_dom"/>
</dbReference>
<keyword evidence="6" id="KW-0418">Kinase</keyword>
<dbReference type="CDD" id="cd16921">
    <property type="entry name" value="HATPase_FilI-like"/>
    <property type="match status" value="1"/>
</dbReference>
<dbReference type="InterPro" id="IPR052162">
    <property type="entry name" value="Sensor_kinase/Photoreceptor"/>
</dbReference>
<dbReference type="Pfam" id="PF02518">
    <property type="entry name" value="HATPase_c"/>
    <property type="match status" value="1"/>
</dbReference>
<dbReference type="InterPro" id="IPR036097">
    <property type="entry name" value="HisK_dim/P_sf"/>
</dbReference>
<dbReference type="Pfam" id="PF00512">
    <property type="entry name" value="HisKA"/>
    <property type="match status" value="1"/>
</dbReference>
<dbReference type="SUPFAM" id="SSF54631">
    <property type="entry name" value="CBS-domain pair"/>
    <property type="match status" value="1"/>
</dbReference>
<sequence length="1500" mass="170922">MERLLDRLALEQVIERSPLTISPDISVVDAIALLARTQASCIPVVEDSKLVGVFSPKDVVRLVASGEDLSGVRIDRVIEQPVIALKLSDSDNLSTALSLLHQQGTCSLPVLDERECFVGLVSACQLWGMLRQKIERQVDEGTDELAWTNALLQKRERQLKLALQAAQLGSWELDLKTGELSSSSQCKANFGLPPEADLSYARLFELIHPDDRDRVRESLRRAIEQQTDYEAEYRNIWLDGSIHWVLARGRGTCETDGTPTSMLGVTLDITERKQTEEALRQSEARLQKLAANLPGVIYTFVIYPDGSMKFEYISEACREIQEIEPEEVLRNAAILYEQIHPEDLQKVLAANAMSAQTLEPFACEWRIITKSGKLKWVRAISRPERRDNGETVWYGTLLDISDRKLVEEQLRQSEARFQILARATNDAVWDWNLLTDEIWWNEAVQTLFGYSKEQVGTEVSWRYENIHPEDRERIVAEIHNIIDRDRQYWSNEYRFRRADGSYADIFDRGYIVRDNTGKPVRMLGAMMDISDRKRAEEALRQSEATLHSFFDSAPTMMGIVELRDNDIVHLVDNAVTAQLFGRTPAAMQNQLDSQLGIPQEHISLWLDRYREAKRTGIPVRFEYFHPVPGGVKWLSAIVSAIAGGSESHPRFAYIAEDITERKRAEAALRESEKCFYNAFEYAAIGMALVALDGRWLKVNRALCEIVGYSQEELLATSFQAITHPEDLESSIAYMRQLLAGEINTYQIEKRYLHRQGHTVWVLLSVSVVRDDRGQPLYFIAQIQDITARKQAEASLRESEERWQLAIRGTNDGIWDWNVKTNEVFFSPRWKEMLGYEDGEIANHLDEWLKRVHPDDLGWVTQALEDHFNKKTPFYITEHRVRCKDGTYKWILDRAQALWDERGNVARMAGSHTDITERKQREELLENIARGISAEIGEAFFQSLVKYLSKALKVEYAFISEIVDPESNLARTVAGYGDGRAIENFEYDLTNNPCGDVIGKQICVYPQNLQQQFPHNDILQQIGAESYLGVPLFDSSGRTLGGISILSRQPLRDARLMEETLKIFAVRAGLELERRQAEAELVRQNQRSHLFSEITLKIRQSLQPEEILQTAVTEVQKLLSADRVLVFRLWDDGSGTVVQEAVLPDFSEILGQQIYDPCFSRDYQQKYRQGRVSAIADIRNAGIESCHVELLERFGVKANLVVPILQREKCWGLLIAHQCDRPRQWSRFEIELLQLLANQIGIALAQAQLLEGEVRQRQELARSNAELQQFAYVASHDLQEPLRMVTSYLQLLAKRYQGKLDARADEFIAYAVDGSNRMKTLIDDLLSYSRVSTRAQPFELVDCNVILEMAIANLQVTINETGTAITRAPLPQVMADATQLMQLFQNLLSNAIKFRTEGVPPQIHIGAVRRQEAASSPASSSQEWLFWVRDNGIGIEQQYADRIFAIFQRLHGRGKYPGTGIGLAICTKIVERHGGRIWVESEFGKGATFYFTIPERTGNLS</sequence>
<dbReference type="Gene3D" id="3.30.565.10">
    <property type="entry name" value="Histidine kinase-like ATPase, C-terminal domain"/>
    <property type="match status" value="1"/>
</dbReference>
<feature type="domain" description="PAS" evidence="11">
    <location>
        <begin position="671"/>
        <end position="741"/>
    </location>
</feature>
<dbReference type="PROSITE" id="PS50109">
    <property type="entry name" value="HIS_KIN"/>
    <property type="match status" value="1"/>
</dbReference>
<dbReference type="Gene3D" id="3.10.580.10">
    <property type="entry name" value="CBS-domain"/>
    <property type="match status" value="1"/>
</dbReference>
<dbReference type="InterPro" id="IPR003018">
    <property type="entry name" value="GAF"/>
</dbReference>
<feature type="domain" description="PAS" evidence="11">
    <location>
        <begin position="300"/>
        <end position="347"/>
    </location>
</feature>
<dbReference type="CDD" id="cd00130">
    <property type="entry name" value="PAS"/>
    <property type="match status" value="6"/>
</dbReference>
<feature type="domain" description="PAC" evidence="12">
    <location>
        <begin position="874"/>
        <end position="926"/>
    </location>
</feature>
<dbReference type="InterPro" id="IPR004358">
    <property type="entry name" value="Sig_transdc_His_kin-like_C"/>
</dbReference>
<dbReference type="SMART" id="SM00116">
    <property type="entry name" value="CBS"/>
    <property type="match status" value="1"/>
</dbReference>
<dbReference type="PANTHER" id="PTHR43304:SF1">
    <property type="entry name" value="PAC DOMAIN-CONTAINING PROTEIN"/>
    <property type="match status" value="1"/>
</dbReference>
<dbReference type="NCBIfam" id="TIGR00229">
    <property type="entry name" value="sensory_box"/>
    <property type="match status" value="6"/>
</dbReference>
<dbReference type="RefSeq" id="WP_073599915.1">
    <property type="nucleotide sequence ID" value="NZ_MRCB01000013.1"/>
</dbReference>
<dbReference type="EMBL" id="MRCB01000013">
    <property type="protein sequence ID" value="OKH22622.1"/>
    <property type="molecule type" value="Genomic_DNA"/>
</dbReference>
<dbReference type="InterPro" id="IPR000700">
    <property type="entry name" value="PAS-assoc_C"/>
</dbReference>
<dbReference type="FunFam" id="3.30.565.10:FF:000006">
    <property type="entry name" value="Sensor histidine kinase WalK"/>
    <property type="match status" value="1"/>
</dbReference>
<evidence type="ECO:0000259" key="13">
    <source>
        <dbReference type="PROSITE" id="PS51371"/>
    </source>
</evidence>
<dbReference type="PANTHER" id="PTHR43304">
    <property type="entry name" value="PHYTOCHROME-LIKE PROTEIN CPH1"/>
    <property type="match status" value="1"/>
</dbReference>
<feature type="domain" description="Phytochrome chromophore attachment site" evidence="9">
    <location>
        <begin position="1102"/>
        <end position="1238"/>
    </location>
</feature>
<feature type="domain" description="PAC" evidence="12">
    <location>
        <begin position="617"/>
        <end position="670"/>
    </location>
</feature>
<dbReference type="Pfam" id="PF08447">
    <property type="entry name" value="PAS_3"/>
    <property type="match status" value="5"/>
</dbReference>
<keyword evidence="8" id="KW-0129">CBS domain</keyword>
<dbReference type="SMART" id="SM00387">
    <property type="entry name" value="HATPase_c"/>
    <property type="match status" value="1"/>
</dbReference>
<dbReference type="PROSITE" id="PS51371">
    <property type="entry name" value="CBS"/>
    <property type="match status" value="2"/>
</dbReference>